<feature type="region of interest" description="Disordered" evidence="1">
    <location>
        <begin position="1"/>
        <end position="51"/>
    </location>
</feature>
<feature type="compositionally biased region" description="Low complexity" evidence="1">
    <location>
        <begin position="335"/>
        <end position="367"/>
    </location>
</feature>
<reference evidence="2 3" key="1">
    <citation type="journal article" date="2016" name="Fungal Biol.">
        <title>The genome of Xylona heveae provides a window into fungal endophytism.</title>
        <authorList>
            <person name="Gazis R."/>
            <person name="Kuo A."/>
            <person name="Riley R."/>
            <person name="LaButti K."/>
            <person name="Lipzen A."/>
            <person name="Lin J."/>
            <person name="Amirebrahimi M."/>
            <person name="Hesse C.N."/>
            <person name="Spatafora J.W."/>
            <person name="Henrissat B."/>
            <person name="Hainaut M."/>
            <person name="Grigoriev I.V."/>
            <person name="Hibbett D.S."/>
        </authorList>
    </citation>
    <scope>NUCLEOTIDE SEQUENCE [LARGE SCALE GENOMIC DNA]</scope>
    <source>
        <strain evidence="2 3">TC161</strain>
    </source>
</reference>
<feature type="compositionally biased region" description="Polar residues" evidence="1">
    <location>
        <begin position="386"/>
        <end position="395"/>
    </location>
</feature>
<feature type="region of interest" description="Disordered" evidence="1">
    <location>
        <begin position="140"/>
        <end position="187"/>
    </location>
</feature>
<evidence type="ECO:0000313" key="2">
    <source>
        <dbReference type="EMBL" id="KZF23604.1"/>
    </source>
</evidence>
<dbReference type="InterPro" id="IPR021463">
    <property type="entry name" value="Methyltransf_34"/>
</dbReference>
<dbReference type="AlphaFoldDB" id="A0A165HJG4"/>
<feature type="region of interest" description="Disordered" evidence="1">
    <location>
        <begin position="471"/>
        <end position="490"/>
    </location>
</feature>
<dbReference type="GeneID" id="28896145"/>
<dbReference type="STRING" id="1328760.A0A165HJG4"/>
<sequence>MSSRGNTKRTKTGSKDKKQVSKIGSRSNSNRPIPFRGISAETSDGSGASTAAVPPELQQQLLNIFRDTFTDRFTEELPARLQAVKQHLYNRDFAKAFGPAENLEAYAARWSPSRALAYCTIFADLSEFLVPLALTVNGNDEPASEASSSLESQTAGLSISETQPKKNEPESSTVDSQRKRRKTPSLRISCLGGGAGAEVVGLAGYHKYLRTNYSQNSTSSAFLEKQVEEDNEDGDQEEINLHGANDHREESEEQTNMENLQIHIKAVDIADWGAILDRLEQSITSPPKLSQYASAAARAAAVPLISTNQSKGNEQFRITFKQQDVLDHSARTAQPPSSSPSSSSSSPLSGSAASLSKSSEIPTTTTTAPPPPPPPQTTATTAATTSETSQIRAKDTYSYSRAQSARFNFITQDTHLVTLMFTLNELYSASIPKATELLMTLTHNLRPGTLFLVVDSPGSYSTLSLAKKTKSKNAGASTISEEGEGAEGGKETKAYPMKYLLDLTLLRGASGDEPNKGTHWEKLVSDDSRWFRLPTDSNSGSSSSSSAGGSAGLRYPIQLENMRYQIHLYRRI</sequence>
<dbReference type="EMBL" id="KV407457">
    <property type="protein sequence ID" value="KZF23604.1"/>
    <property type="molecule type" value="Genomic_DNA"/>
</dbReference>
<evidence type="ECO:0000256" key="1">
    <source>
        <dbReference type="SAM" id="MobiDB-lite"/>
    </source>
</evidence>
<dbReference type="OrthoDB" id="6419443at2759"/>
<feature type="compositionally biased region" description="Polar residues" evidence="1">
    <location>
        <begin position="153"/>
        <end position="162"/>
    </location>
</feature>
<dbReference type="OMA" id="GFNVQFE"/>
<feature type="compositionally biased region" description="Basic residues" evidence="1">
    <location>
        <begin position="1"/>
        <end position="12"/>
    </location>
</feature>
<dbReference type="RefSeq" id="XP_018189159.1">
    <property type="nucleotide sequence ID" value="XM_018331008.1"/>
</dbReference>
<proteinExistence type="predicted"/>
<dbReference type="FunCoup" id="A0A165HJG4">
    <property type="interactions" value="30"/>
</dbReference>
<feature type="compositionally biased region" description="Polar residues" evidence="1">
    <location>
        <begin position="40"/>
        <end position="49"/>
    </location>
</feature>
<gene>
    <name evidence="2" type="ORF">L228DRAFT_238150</name>
</gene>
<dbReference type="Pfam" id="PF11312">
    <property type="entry name" value="Methyltransf_34"/>
    <property type="match status" value="2"/>
</dbReference>
<evidence type="ECO:0000313" key="3">
    <source>
        <dbReference type="Proteomes" id="UP000076632"/>
    </source>
</evidence>
<evidence type="ECO:0008006" key="4">
    <source>
        <dbReference type="Google" id="ProtNLM"/>
    </source>
</evidence>
<feature type="compositionally biased region" description="Polar residues" evidence="1">
    <location>
        <begin position="22"/>
        <end position="31"/>
    </location>
</feature>
<keyword evidence="3" id="KW-1185">Reference proteome</keyword>
<organism evidence="2 3">
    <name type="scientific">Xylona heveae (strain CBS 132557 / TC161)</name>
    <dbReference type="NCBI Taxonomy" id="1328760"/>
    <lineage>
        <taxon>Eukaryota</taxon>
        <taxon>Fungi</taxon>
        <taxon>Dikarya</taxon>
        <taxon>Ascomycota</taxon>
        <taxon>Pezizomycotina</taxon>
        <taxon>Xylonomycetes</taxon>
        <taxon>Xylonales</taxon>
        <taxon>Xylonaceae</taxon>
        <taxon>Xylona</taxon>
    </lineage>
</organism>
<feature type="compositionally biased region" description="Low complexity" evidence="1">
    <location>
        <begin position="471"/>
        <end position="480"/>
    </location>
</feature>
<dbReference type="Proteomes" id="UP000076632">
    <property type="component" value="Unassembled WGS sequence"/>
</dbReference>
<feature type="region of interest" description="Disordered" evidence="1">
    <location>
        <begin position="327"/>
        <end position="395"/>
    </location>
</feature>
<dbReference type="InParanoid" id="A0A165HJG4"/>
<protein>
    <recommendedName>
        <fullName evidence="4">25S rRNA (Uridine(2843)-N(3))-methyltransferase</fullName>
    </recommendedName>
</protein>
<accession>A0A165HJG4</accession>
<name>A0A165HJG4_XYLHT</name>